<gene>
    <name evidence="1" type="ORF">SCORR_v1c04850</name>
</gene>
<evidence type="ECO:0000313" key="1">
    <source>
        <dbReference type="EMBL" id="ASP28257.1"/>
    </source>
</evidence>
<dbReference type="Proteomes" id="UP000203229">
    <property type="component" value="Chromosome"/>
</dbReference>
<protein>
    <submittedName>
        <fullName evidence="1">Uncharacterized protein</fullName>
    </submittedName>
</protein>
<dbReference type="OrthoDB" id="389218at2"/>
<organism evidence="1 2">
    <name type="scientific">Spiroplasma corruscae</name>
    <dbReference type="NCBI Taxonomy" id="216934"/>
    <lineage>
        <taxon>Bacteria</taxon>
        <taxon>Bacillati</taxon>
        <taxon>Mycoplasmatota</taxon>
        <taxon>Mollicutes</taxon>
        <taxon>Entomoplasmatales</taxon>
        <taxon>Spiroplasmataceae</taxon>
        <taxon>Spiroplasma</taxon>
    </lineage>
</organism>
<dbReference type="KEGG" id="scou:SCORR_v1c04850"/>
<keyword evidence="2" id="KW-1185">Reference proteome</keyword>
<name>A0A222EP40_9MOLU</name>
<reference evidence="1 2" key="1">
    <citation type="submission" date="2017-07" db="EMBL/GenBank/DDBJ databases">
        <title>Complete genome sequence of Spiroplasma corruscae EC-1 (DSM 19793).</title>
        <authorList>
            <person name="Tsai Y.-M."/>
            <person name="Lo W.-S."/>
            <person name="Kuo C.-H."/>
        </authorList>
    </citation>
    <scope>NUCLEOTIDE SEQUENCE [LARGE SCALE GENOMIC DNA]</scope>
    <source>
        <strain evidence="1 2">EC-1</strain>
    </source>
</reference>
<dbReference type="AlphaFoldDB" id="A0A222EP40"/>
<evidence type="ECO:0000313" key="2">
    <source>
        <dbReference type="Proteomes" id="UP000203229"/>
    </source>
</evidence>
<dbReference type="EMBL" id="CP022535">
    <property type="protein sequence ID" value="ASP28257.1"/>
    <property type="molecule type" value="Genomic_DNA"/>
</dbReference>
<proteinExistence type="predicted"/>
<sequence>MDSNFLIIKNNFYNILKKFFLKLKNNIYCGFHKYFLESKFSENIDSKKKYLEKIYDSFVTYNFLKNENKKLNIDINLEKNFNNYIKDTNDNLRKNSFDQIIFFTLQKIKDDKKLYYEKNINNLKKHVDSVFIRNIDDLNKHFHKELFNSNNFLYKLKKDFVNDYYKFDYNYFIEINNNQLSNFDDEIHRVWNCYIDELLDTFSSKNVEKHINDYSNKFLKIKSLIKPNSLVVIDFNITKIYNYQNYFLNSLLFLKLLFENNCSILSINNNYLTFIDLLNKKNFEDLESLIKFLNSNKLLIDKNEMITKNVNIDKDVLNKYWEEILDKSNVNYKKEEIKEKKSYKNAEINSNKNHKYSITDNNNLVEEDLKIIYTSPLKEMNIKNNYKNYTQLITEITIEENFDLLDLDTKKIKKSFNTFINFFEKNIDNVKVRKESISKEQESNIKAKIRGLNISELNKYFIAYQNEFKLKLKQKEISQLEALEIFEFYSKLKNSIEKLSFL</sequence>
<dbReference type="RefSeq" id="WP_094048821.1">
    <property type="nucleotide sequence ID" value="NZ_CP022535.1"/>
</dbReference>
<accession>A0A222EP40</accession>